<accession>A0ABR2GIU8</accession>
<keyword evidence="3" id="KW-1185">Reference proteome</keyword>
<organism evidence="2 3">
    <name type="scientific">Tritrichomonas musculus</name>
    <dbReference type="NCBI Taxonomy" id="1915356"/>
    <lineage>
        <taxon>Eukaryota</taxon>
        <taxon>Metamonada</taxon>
        <taxon>Parabasalia</taxon>
        <taxon>Tritrichomonadida</taxon>
        <taxon>Tritrichomonadidae</taxon>
        <taxon>Tritrichomonas</taxon>
    </lineage>
</organism>
<dbReference type="Proteomes" id="UP001470230">
    <property type="component" value="Unassembled WGS sequence"/>
</dbReference>
<reference evidence="2 3" key="1">
    <citation type="submission" date="2024-04" db="EMBL/GenBank/DDBJ databases">
        <title>Tritrichomonas musculus Genome.</title>
        <authorList>
            <person name="Alves-Ferreira E."/>
            <person name="Grigg M."/>
            <person name="Lorenzi H."/>
            <person name="Galac M."/>
        </authorList>
    </citation>
    <scope>NUCLEOTIDE SEQUENCE [LARGE SCALE GENOMIC DNA]</scope>
    <source>
        <strain evidence="2 3">EAF2021</strain>
    </source>
</reference>
<protein>
    <submittedName>
        <fullName evidence="2">Uncharacterized protein</fullName>
    </submittedName>
</protein>
<evidence type="ECO:0000313" key="2">
    <source>
        <dbReference type="EMBL" id="KAK8833726.1"/>
    </source>
</evidence>
<proteinExistence type="predicted"/>
<evidence type="ECO:0000313" key="3">
    <source>
        <dbReference type="Proteomes" id="UP001470230"/>
    </source>
</evidence>
<name>A0ABR2GIU8_9EUKA</name>
<gene>
    <name evidence="2" type="ORF">M9Y10_040639</name>
    <name evidence="1" type="ORF">M9Y10_042538</name>
</gene>
<sequence>MIFKYSDHNKIWKFNDDVFHKFCKDKSLNTDSLKTPVVLFLNSIEEELKSIISKLISRPYPDDKEDIKRNYVYAFCDRDLSMMNYQIDSNSNESTNIKPIFLLLHVPQSRENDKEINKIVAQIYSFLQYISDVKIVILNQKYYTGQIEI</sequence>
<evidence type="ECO:0000313" key="1">
    <source>
        <dbReference type="EMBL" id="KAK8833638.1"/>
    </source>
</evidence>
<dbReference type="EMBL" id="JAPFFF010000756">
    <property type="protein sequence ID" value="KAK8833638.1"/>
    <property type="molecule type" value="Genomic_DNA"/>
</dbReference>
<comment type="caution">
    <text evidence="2">The sequence shown here is derived from an EMBL/GenBank/DDBJ whole genome shotgun (WGS) entry which is preliminary data.</text>
</comment>
<dbReference type="EMBL" id="JAPFFF010000681">
    <property type="protein sequence ID" value="KAK8833726.1"/>
    <property type="molecule type" value="Genomic_DNA"/>
</dbReference>